<evidence type="ECO:0000313" key="2">
    <source>
        <dbReference type="EMBL" id="SPO36997.1"/>
    </source>
</evidence>
<sequence>MRPFTASKYAAAVAVATLASGAHAQLDTSLITGLAPACGQALLGLISNQDLSNCLALTDAVGVLGAAGQNSIVPGLNGYFAGDICPKAPCPSAALTSAQQSISQACQSDLPKGGIPALILFLLSNYDTVRSLGCLKNDQNNQLCLVDTMYAVQNATGKPLTFQSLSGLLSNDQATTQSLMQVAQNKTLLCSACNDALFTVASQSPAAAKAQQGSSDSALTKVAQGAAQTCGAAFTDNKVPDNVKQTATGNSTNPGTSSGSGSGSASTGSSGSNAGKSNAAAAGFQVSGTAVTLAVGLFASGLAVLF</sequence>
<dbReference type="PANTHER" id="PTHR34862:SF1">
    <property type="entry name" value="SPARK DOMAIN-CONTAINING PROTEIN"/>
    <property type="match status" value="1"/>
</dbReference>
<accession>A0A5C3EZZ7</accession>
<keyword evidence="3" id="KW-1185">Reference proteome</keyword>
<feature type="compositionally biased region" description="Low complexity" evidence="1">
    <location>
        <begin position="246"/>
        <end position="272"/>
    </location>
</feature>
<name>A0A5C3EZZ7_9BASI</name>
<evidence type="ECO:0000256" key="1">
    <source>
        <dbReference type="SAM" id="MobiDB-lite"/>
    </source>
</evidence>
<dbReference type="AlphaFoldDB" id="A0A5C3EZZ7"/>
<dbReference type="EMBL" id="OOIP01000005">
    <property type="protein sequence ID" value="SPO36997.1"/>
    <property type="molecule type" value="Genomic_DNA"/>
</dbReference>
<reference evidence="2 3" key="1">
    <citation type="submission" date="2018-03" db="EMBL/GenBank/DDBJ databases">
        <authorList>
            <person name="Guldener U."/>
        </authorList>
    </citation>
    <scope>NUCLEOTIDE SEQUENCE [LARGE SCALE GENOMIC DNA]</scope>
    <source>
        <strain evidence="2 3">DAOM196992</strain>
    </source>
</reference>
<organism evidence="2 3">
    <name type="scientific">Pseudozyma flocculosa</name>
    <dbReference type="NCBI Taxonomy" id="84751"/>
    <lineage>
        <taxon>Eukaryota</taxon>
        <taxon>Fungi</taxon>
        <taxon>Dikarya</taxon>
        <taxon>Basidiomycota</taxon>
        <taxon>Ustilaginomycotina</taxon>
        <taxon>Ustilaginomycetes</taxon>
        <taxon>Ustilaginales</taxon>
        <taxon>Ustilaginaceae</taxon>
        <taxon>Pseudozyma</taxon>
    </lineage>
</organism>
<dbReference type="Proteomes" id="UP000323386">
    <property type="component" value="Unassembled WGS sequence"/>
</dbReference>
<evidence type="ECO:0000313" key="3">
    <source>
        <dbReference type="Proteomes" id="UP000323386"/>
    </source>
</evidence>
<gene>
    <name evidence="2" type="ORF">PSFLO_02469</name>
</gene>
<feature type="region of interest" description="Disordered" evidence="1">
    <location>
        <begin position="241"/>
        <end position="272"/>
    </location>
</feature>
<protein>
    <submittedName>
        <fullName evidence="2">Uncharacterized protein</fullName>
    </submittedName>
</protein>
<proteinExistence type="predicted"/>
<dbReference type="PANTHER" id="PTHR34862">
    <property type="entry name" value="SPARK DOMAIN-CONTAINING PROTEIN"/>
    <property type="match status" value="1"/>
</dbReference>
<dbReference type="OrthoDB" id="2536450at2759"/>